<keyword evidence="2" id="KW-1185">Reference proteome</keyword>
<evidence type="ECO:0000313" key="1">
    <source>
        <dbReference type="EMBL" id="KAI4863179.1"/>
    </source>
</evidence>
<sequence>MASKTFFLFAFLGIFRAVSAFWRMECHGRAGVARIDPIMDAGVISPHVHVVHGSSGFSMSATYEDLTSASCTSCAVKQDKSAYWTPALYFQDGDTGEFEIVDQVGGMLSYYLARGENVTAFPPGFQMVSGSNYRRDYTLGDPKSPDPPQSDWATLKQTSQGDLEQRAIGFNCLDYNKAPEASLHRHYMPDKAWQDANCPDGIRIELAFPSCWNGDLTSSDHKSHMAYPDLVQDGNCPDSHPRRLVTLFYETIWDTASDKFLGRKGQFVIANGDPTGFGYHGDFMSGWDVDFLQEAIDTCTNPSGKIQDCPLFVDQGPLQDDDTQNSCTFDVPTPLVHENVLAANLKNLPGNIQIQSGPQSATPGAGNAAASIVSAATSFLGDMFGGATTTSSALSTSSASSTSLATSTSTGLVSALGGAFIESSMPSAAEATTPDFNVLASEAPPTPSSSISVSSSSAAAPTITSAPAVTSDPGVVYQIVSTQTITDGAQVKEIVWKEPVVYVTENSVTTVTVPEVKAAQRLRPRHAHHHGHHGRRS</sequence>
<gene>
    <name evidence="1" type="ORF">F4820DRAFT_381147</name>
</gene>
<organism evidence="1 2">
    <name type="scientific">Hypoxylon rubiginosum</name>
    <dbReference type="NCBI Taxonomy" id="110542"/>
    <lineage>
        <taxon>Eukaryota</taxon>
        <taxon>Fungi</taxon>
        <taxon>Dikarya</taxon>
        <taxon>Ascomycota</taxon>
        <taxon>Pezizomycotina</taxon>
        <taxon>Sordariomycetes</taxon>
        <taxon>Xylariomycetidae</taxon>
        <taxon>Xylariales</taxon>
        <taxon>Hypoxylaceae</taxon>
        <taxon>Hypoxylon</taxon>
    </lineage>
</organism>
<comment type="caution">
    <text evidence="1">The sequence shown here is derived from an EMBL/GenBank/DDBJ whole genome shotgun (WGS) entry which is preliminary data.</text>
</comment>
<dbReference type="Proteomes" id="UP001497700">
    <property type="component" value="Unassembled WGS sequence"/>
</dbReference>
<name>A0ACB9YV11_9PEZI</name>
<reference evidence="1 2" key="1">
    <citation type="journal article" date="2022" name="New Phytol.">
        <title>Ecological generalism drives hyperdiversity of secondary metabolite gene clusters in xylarialean endophytes.</title>
        <authorList>
            <person name="Franco M.E.E."/>
            <person name="Wisecaver J.H."/>
            <person name="Arnold A.E."/>
            <person name="Ju Y.M."/>
            <person name="Slot J.C."/>
            <person name="Ahrendt S."/>
            <person name="Moore L.P."/>
            <person name="Eastman K.E."/>
            <person name="Scott K."/>
            <person name="Konkel Z."/>
            <person name="Mondo S.J."/>
            <person name="Kuo A."/>
            <person name="Hayes R.D."/>
            <person name="Haridas S."/>
            <person name="Andreopoulos B."/>
            <person name="Riley R."/>
            <person name="LaButti K."/>
            <person name="Pangilinan J."/>
            <person name="Lipzen A."/>
            <person name="Amirebrahimi M."/>
            <person name="Yan J."/>
            <person name="Adam C."/>
            <person name="Keymanesh K."/>
            <person name="Ng V."/>
            <person name="Louie K."/>
            <person name="Northen T."/>
            <person name="Drula E."/>
            <person name="Henrissat B."/>
            <person name="Hsieh H.M."/>
            <person name="Youens-Clark K."/>
            <person name="Lutzoni F."/>
            <person name="Miadlikowska J."/>
            <person name="Eastwood D.C."/>
            <person name="Hamelin R.C."/>
            <person name="Grigoriev I.V."/>
            <person name="U'Ren J.M."/>
        </authorList>
    </citation>
    <scope>NUCLEOTIDE SEQUENCE [LARGE SCALE GENOMIC DNA]</scope>
    <source>
        <strain evidence="1 2">CBS 119005</strain>
    </source>
</reference>
<evidence type="ECO:0000313" key="2">
    <source>
        <dbReference type="Proteomes" id="UP001497700"/>
    </source>
</evidence>
<protein>
    <submittedName>
        <fullName evidence="1">Uncharacterized protein</fullName>
    </submittedName>
</protein>
<dbReference type="EMBL" id="MU393509">
    <property type="protein sequence ID" value="KAI4863179.1"/>
    <property type="molecule type" value="Genomic_DNA"/>
</dbReference>
<accession>A0ACB9YV11</accession>
<proteinExistence type="predicted"/>